<dbReference type="EC" id="2.3.1.20" evidence="4 11"/>
<dbReference type="AlphaFoldDB" id="A0A2N3XZW0"/>
<evidence type="ECO:0000256" key="1">
    <source>
        <dbReference type="ARBA" id="ARBA00004771"/>
    </source>
</evidence>
<evidence type="ECO:0000256" key="5">
    <source>
        <dbReference type="ARBA" id="ARBA00022516"/>
    </source>
</evidence>
<keyword evidence="15" id="KW-1185">Reference proteome</keyword>
<dbReference type="Pfam" id="PF03007">
    <property type="entry name" value="WS_DGAT_cat"/>
    <property type="match status" value="1"/>
</dbReference>
<comment type="caution">
    <text evidence="14">The sequence shown here is derived from an EMBL/GenBank/DDBJ whole genome shotgun (WGS) entry which is preliminary data.</text>
</comment>
<keyword evidence="7 11" id="KW-0319">Glycerol metabolism</keyword>
<comment type="pathway">
    <text evidence="1 11">Glycerolipid metabolism; triacylglycerol biosynthesis.</text>
</comment>
<dbReference type="PANTHER" id="PTHR31650">
    <property type="entry name" value="O-ACYLTRANSFERASE (WSD1-LIKE) FAMILY PROTEIN"/>
    <property type="match status" value="1"/>
</dbReference>
<gene>
    <name evidence="14" type="ORF">A8926_4025</name>
</gene>
<dbReference type="GO" id="GO:0001666">
    <property type="term" value="P:response to hypoxia"/>
    <property type="evidence" value="ECO:0007669"/>
    <property type="project" value="TreeGrafter"/>
</dbReference>
<keyword evidence="8 11" id="KW-0443">Lipid metabolism</keyword>
<feature type="domain" description="O-acyltransferase WSD1-like N-terminal" evidence="12">
    <location>
        <begin position="7"/>
        <end position="262"/>
    </location>
</feature>
<dbReference type="NCBIfam" id="TIGR02946">
    <property type="entry name" value="acyl_WS_DGAT"/>
    <property type="match status" value="1"/>
</dbReference>
<dbReference type="Pfam" id="PF06974">
    <property type="entry name" value="WS_DGAT_C"/>
    <property type="match status" value="1"/>
</dbReference>
<evidence type="ECO:0000256" key="9">
    <source>
        <dbReference type="ARBA" id="ARBA00023315"/>
    </source>
</evidence>
<dbReference type="GO" id="GO:0004144">
    <property type="term" value="F:diacylglycerol O-acyltransferase activity"/>
    <property type="evidence" value="ECO:0007669"/>
    <property type="project" value="UniProtKB-EC"/>
</dbReference>
<keyword evidence="6 11" id="KW-0808">Transferase</keyword>
<comment type="similarity">
    <text evidence="3 11">Belongs to the long-chain O-acyltransferase family.</text>
</comment>
<evidence type="ECO:0000256" key="6">
    <source>
        <dbReference type="ARBA" id="ARBA00022679"/>
    </source>
</evidence>
<evidence type="ECO:0000256" key="7">
    <source>
        <dbReference type="ARBA" id="ARBA00022798"/>
    </source>
</evidence>
<evidence type="ECO:0000256" key="4">
    <source>
        <dbReference type="ARBA" id="ARBA00013244"/>
    </source>
</evidence>
<evidence type="ECO:0000256" key="10">
    <source>
        <dbReference type="ARBA" id="ARBA00048109"/>
    </source>
</evidence>
<dbReference type="UniPathway" id="UPA00282"/>
<dbReference type="InterPro" id="IPR004255">
    <property type="entry name" value="O-acyltransferase_WSD1_N"/>
</dbReference>
<dbReference type="EMBL" id="PJNB01000001">
    <property type="protein sequence ID" value="PKW16214.1"/>
    <property type="molecule type" value="Genomic_DNA"/>
</dbReference>
<evidence type="ECO:0000256" key="3">
    <source>
        <dbReference type="ARBA" id="ARBA00009587"/>
    </source>
</evidence>
<dbReference type="STRING" id="994479.GCA_000194155_03200"/>
<dbReference type="InterPro" id="IPR045034">
    <property type="entry name" value="O-acyltransferase_WSD1-like"/>
</dbReference>
<evidence type="ECO:0000256" key="8">
    <source>
        <dbReference type="ARBA" id="ARBA00023098"/>
    </source>
</evidence>
<dbReference type="GO" id="GO:0005886">
    <property type="term" value="C:plasma membrane"/>
    <property type="evidence" value="ECO:0007669"/>
    <property type="project" value="TreeGrafter"/>
</dbReference>
<comment type="pathway">
    <text evidence="2">Lipid metabolism.</text>
</comment>
<protein>
    <recommendedName>
        <fullName evidence="4 11">Diacylglycerol O-acyltransferase</fullName>
        <ecNumber evidence="4 11">2.3.1.20</ecNumber>
    </recommendedName>
</protein>
<dbReference type="PANTHER" id="PTHR31650:SF1">
    <property type="entry name" value="WAX ESTER SYNTHASE_DIACYLGLYCEROL ACYLTRANSFERASE 4-RELATED"/>
    <property type="match status" value="1"/>
</dbReference>
<feature type="domain" description="O-acyltransferase WSD1 C-terminal" evidence="13">
    <location>
        <begin position="306"/>
        <end position="450"/>
    </location>
</feature>
<dbReference type="Proteomes" id="UP000233786">
    <property type="component" value="Unassembled WGS sequence"/>
</dbReference>
<dbReference type="GO" id="GO:0019432">
    <property type="term" value="P:triglyceride biosynthetic process"/>
    <property type="evidence" value="ECO:0007669"/>
    <property type="project" value="UniProtKB-UniPathway"/>
</dbReference>
<evidence type="ECO:0000259" key="12">
    <source>
        <dbReference type="Pfam" id="PF03007"/>
    </source>
</evidence>
<dbReference type="GO" id="GO:0071731">
    <property type="term" value="P:response to nitric oxide"/>
    <property type="evidence" value="ECO:0007669"/>
    <property type="project" value="TreeGrafter"/>
</dbReference>
<dbReference type="GO" id="GO:0006071">
    <property type="term" value="P:glycerol metabolic process"/>
    <property type="evidence" value="ECO:0007669"/>
    <property type="project" value="UniProtKB-KW"/>
</dbReference>
<evidence type="ECO:0000313" key="15">
    <source>
        <dbReference type="Proteomes" id="UP000233786"/>
    </source>
</evidence>
<name>A0A2N3XZW0_SACSN</name>
<dbReference type="InterPro" id="IPR014292">
    <property type="entry name" value="Acyl_transf_WS/DGAT"/>
</dbReference>
<evidence type="ECO:0000256" key="11">
    <source>
        <dbReference type="RuleBase" id="RU361241"/>
    </source>
</evidence>
<evidence type="ECO:0000313" key="14">
    <source>
        <dbReference type="EMBL" id="PKW16214.1"/>
    </source>
</evidence>
<comment type="catalytic activity">
    <reaction evidence="10 11">
        <text>an acyl-CoA + a 1,2-diacyl-sn-glycerol = a triacyl-sn-glycerol + CoA</text>
        <dbReference type="Rhea" id="RHEA:10868"/>
        <dbReference type="ChEBI" id="CHEBI:17815"/>
        <dbReference type="ChEBI" id="CHEBI:57287"/>
        <dbReference type="ChEBI" id="CHEBI:58342"/>
        <dbReference type="ChEBI" id="CHEBI:64615"/>
        <dbReference type="EC" id="2.3.1.20"/>
    </reaction>
</comment>
<dbReference type="GO" id="GO:0051701">
    <property type="term" value="P:biological process involved in interaction with host"/>
    <property type="evidence" value="ECO:0007669"/>
    <property type="project" value="TreeGrafter"/>
</dbReference>
<keyword evidence="9 11" id="KW-0012">Acyltransferase</keyword>
<accession>A0A2N3XZW0</accession>
<reference evidence="14" key="1">
    <citation type="submission" date="2017-12" db="EMBL/GenBank/DDBJ databases">
        <title>Sequencing the genomes of 1000 Actinobacteria strains.</title>
        <authorList>
            <person name="Klenk H.-P."/>
        </authorList>
    </citation>
    <scope>NUCLEOTIDE SEQUENCE [LARGE SCALE GENOMIC DNA]</scope>
    <source>
        <strain evidence="14">DSM 44228</strain>
    </source>
</reference>
<proteinExistence type="inferred from homology"/>
<sequence length="455" mass="48844">MTTGEVSALDWAFLCLEQDTAPMHLGAVAVFAPRRPVRPEKVAGVLAERAQQISRLRLRVRRSWIPPGYASWEELPDFRAQNHVYAHQLPSPGGRGELAVLVAELNAAPLDLNRPLWELHVITGLDGDRFAVLMKMHHALADGRGAVEAGLGLLDGFTPDRASQQTALPADPLLDTVLRAVGRLSRPRRLLGDALSAAGGVPATVLQTVEIASSVVRNMRLPVFDSPLRAGASAPRHVALIPIEQRDIRRIRARHGGTTNDIALTVVTGALRRWLGTRGYPLESRTVRALIPVNHRRRGKSRADNNELSGYLCDLPVGEPDPAVRLQTVRAAMDRNKSSGPLRGPGAFPVLAGLMPSIAHLFAAPVASQAAGLLFDTVITSVPLPDVAVSLDNASLRELYPLAPLAAGHALSIGVTPYRDIVHIGVQANRRAVGDLEKLSEALPHAVAELADLDS</sequence>
<keyword evidence="5 11" id="KW-0444">Lipid biosynthesis</keyword>
<dbReference type="SUPFAM" id="SSF52777">
    <property type="entry name" value="CoA-dependent acyltransferases"/>
    <property type="match status" value="1"/>
</dbReference>
<dbReference type="InterPro" id="IPR009721">
    <property type="entry name" value="O-acyltransferase_WSD1_C"/>
</dbReference>
<evidence type="ECO:0000256" key="2">
    <source>
        <dbReference type="ARBA" id="ARBA00005189"/>
    </source>
</evidence>
<evidence type="ECO:0000259" key="13">
    <source>
        <dbReference type="Pfam" id="PF06974"/>
    </source>
</evidence>
<organism evidence="14 15">
    <name type="scientific">Saccharopolyspora spinosa</name>
    <dbReference type="NCBI Taxonomy" id="60894"/>
    <lineage>
        <taxon>Bacteria</taxon>
        <taxon>Bacillati</taxon>
        <taxon>Actinomycetota</taxon>
        <taxon>Actinomycetes</taxon>
        <taxon>Pseudonocardiales</taxon>
        <taxon>Pseudonocardiaceae</taxon>
        <taxon>Saccharopolyspora</taxon>
    </lineage>
</organism>